<accession>A0A2S4W0U8</accession>
<keyword evidence="2" id="KW-1185">Reference proteome</keyword>
<gene>
    <name evidence="1" type="ORF">PSHT_07099</name>
</gene>
<dbReference type="Proteomes" id="UP000238274">
    <property type="component" value="Unassembled WGS sequence"/>
</dbReference>
<evidence type="ECO:0000313" key="1">
    <source>
        <dbReference type="EMBL" id="POW15390.1"/>
    </source>
</evidence>
<name>A0A2S4W0U8_9BASI</name>
<proteinExistence type="predicted"/>
<organism evidence="1 2">
    <name type="scientific">Puccinia striiformis</name>
    <dbReference type="NCBI Taxonomy" id="27350"/>
    <lineage>
        <taxon>Eukaryota</taxon>
        <taxon>Fungi</taxon>
        <taxon>Dikarya</taxon>
        <taxon>Basidiomycota</taxon>
        <taxon>Pucciniomycotina</taxon>
        <taxon>Pucciniomycetes</taxon>
        <taxon>Pucciniales</taxon>
        <taxon>Pucciniaceae</taxon>
        <taxon>Puccinia</taxon>
    </lineage>
</organism>
<reference evidence="1 2" key="1">
    <citation type="submission" date="2017-12" db="EMBL/GenBank/DDBJ databases">
        <title>Gene loss provides genomic basis for host adaptation in cereal stripe rust fungi.</title>
        <authorList>
            <person name="Xia C."/>
        </authorList>
    </citation>
    <scope>NUCLEOTIDE SEQUENCE [LARGE SCALE GENOMIC DNA]</scope>
    <source>
        <strain evidence="1 2">93TX-2</strain>
    </source>
</reference>
<reference evidence="2" key="2">
    <citation type="journal article" date="2018" name="BMC Genomics">
        <title>Genomic insights into host adaptation between the wheat stripe rust pathogen (Puccinia striiformis f. sp. tritici) and the barley stripe rust pathogen (Puccinia striiformis f. sp. hordei).</title>
        <authorList>
            <person name="Xia C."/>
            <person name="Wang M."/>
            <person name="Yin C."/>
            <person name="Cornejo O.E."/>
            <person name="Hulbert S.H."/>
            <person name="Chen X."/>
        </authorList>
    </citation>
    <scope>NUCLEOTIDE SEQUENCE [LARGE SCALE GENOMIC DNA]</scope>
    <source>
        <strain evidence="2">93TX-2</strain>
    </source>
</reference>
<reference evidence="2" key="3">
    <citation type="journal article" date="2018" name="Mol. Plant Microbe Interact.">
        <title>Genome sequence resources for the wheat stripe rust pathogen (Puccinia striiformis f. sp. tritici) and the barley stripe rust pathogen (Puccinia striiformis f. sp. hordei).</title>
        <authorList>
            <person name="Xia C."/>
            <person name="Wang M."/>
            <person name="Yin C."/>
            <person name="Cornejo O.E."/>
            <person name="Hulbert S.H."/>
            <person name="Chen X."/>
        </authorList>
    </citation>
    <scope>NUCLEOTIDE SEQUENCE [LARGE SCALE GENOMIC DNA]</scope>
    <source>
        <strain evidence="2">93TX-2</strain>
    </source>
</reference>
<evidence type="ECO:0000313" key="2">
    <source>
        <dbReference type="Proteomes" id="UP000238274"/>
    </source>
</evidence>
<sequence length="67" mass="7509">MVLQRPLKRKSQGRGSLLKLALASKPVVWLGLNQKMGPKRVTKTTKSPANLTTRSQGFIDCFEERIV</sequence>
<dbReference type="VEuPathDB" id="FungiDB:PSHT_07099"/>
<dbReference type="AlphaFoldDB" id="A0A2S4W0U8"/>
<dbReference type="EMBL" id="PKSM01000085">
    <property type="protein sequence ID" value="POW15390.1"/>
    <property type="molecule type" value="Genomic_DNA"/>
</dbReference>
<comment type="caution">
    <text evidence="1">The sequence shown here is derived from an EMBL/GenBank/DDBJ whole genome shotgun (WGS) entry which is preliminary data.</text>
</comment>
<protein>
    <submittedName>
        <fullName evidence="1">Uncharacterized protein</fullName>
    </submittedName>
</protein>